<dbReference type="PANTHER" id="PTHR46401">
    <property type="entry name" value="GLYCOSYLTRANSFERASE WBBK-RELATED"/>
    <property type="match status" value="1"/>
</dbReference>
<dbReference type="PANTHER" id="PTHR46401:SF2">
    <property type="entry name" value="GLYCOSYLTRANSFERASE WBBK-RELATED"/>
    <property type="match status" value="1"/>
</dbReference>
<dbReference type="Proteomes" id="UP001597285">
    <property type="component" value="Unassembled WGS sequence"/>
</dbReference>
<dbReference type="Pfam" id="PF13439">
    <property type="entry name" value="Glyco_transf_4"/>
    <property type="match status" value="1"/>
</dbReference>
<comment type="caution">
    <text evidence="4">The sequence shown here is derived from an EMBL/GenBank/DDBJ whole genome shotgun (WGS) entry which is preliminary data.</text>
</comment>
<evidence type="ECO:0000259" key="2">
    <source>
        <dbReference type="Pfam" id="PF00534"/>
    </source>
</evidence>
<dbReference type="SUPFAM" id="SSF53756">
    <property type="entry name" value="UDP-Glycosyltransferase/glycogen phosphorylase"/>
    <property type="match status" value="1"/>
</dbReference>
<dbReference type="Pfam" id="PF00534">
    <property type="entry name" value="Glycos_transf_1"/>
    <property type="match status" value="1"/>
</dbReference>
<gene>
    <name evidence="4" type="ORF">ACFSBK_07655</name>
</gene>
<dbReference type="InterPro" id="IPR001296">
    <property type="entry name" value="Glyco_trans_1"/>
</dbReference>
<protein>
    <submittedName>
        <fullName evidence="4">Glycosyltransferase family 4 protein</fullName>
        <ecNumber evidence="4">2.4.-.-</ecNumber>
    </submittedName>
</protein>
<evidence type="ECO:0000259" key="3">
    <source>
        <dbReference type="Pfam" id="PF13439"/>
    </source>
</evidence>
<evidence type="ECO:0000313" key="4">
    <source>
        <dbReference type="EMBL" id="MFD1799727.1"/>
    </source>
</evidence>
<dbReference type="InterPro" id="IPR028098">
    <property type="entry name" value="Glyco_trans_4-like_N"/>
</dbReference>
<evidence type="ECO:0000313" key="5">
    <source>
        <dbReference type="Proteomes" id="UP001597285"/>
    </source>
</evidence>
<dbReference type="EMBL" id="JBHUFF010000013">
    <property type="protein sequence ID" value="MFD1799727.1"/>
    <property type="molecule type" value="Genomic_DNA"/>
</dbReference>
<keyword evidence="4" id="KW-0328">Glycosyltransferase</keyword>
<keyword evidence="5" id="KW-1185">Reference proteome</keyword>
<organism evidence="4 5">
    <name type="scientific">Carnobacterium antarcticum</name>
    <dbReference type="NCBI Taxonomy" id="2126436"/>
    <lineage>
        <taxon>Bacteria</taxon>
        <taxon>Bacillati</taxon>
        <taxon>Bacillota</taxon>
        <taxon>Bacilli</taxon>
        <taxon>Lactobacillales</taxon>
        <taxon>Carnobacteriaceae</taxon>
        <taxon>Carnobacterium</taxon>
    </lineage>
</organism>
<evidence type="ECO:0000256" key="1">
    <source>
        <dbReference type="ARBA" id="ARBA00022679"/>
    </source>
</evidence>
<dbReference type="GO" id="GO:0016757">
    <property type="term" value="F:glycosyltransferase activity"/>
    <property type="evidence" value="ECO:0007669"/>
    <property type="project" value="UniProtKB-KW"/>
</dbReference>
<sequence length="340" mass="39383">MIHLTMFSSADRVAGQGVGSAYQELVHLLKKYHSASLVVSINRYTKTQISHYHTIDPTYYISTFFRRRFGRRVGYVHFLPSTLKGSIQLPKWIEKLFFYYVIAFYKRMDHLVVVNPSFIKELAKYGIAKENVTYIPNFVTKTEFHRLEPKTIQQLKIALGLSKDQFIVLGAGQVQERKGVLDFAALAEEMPEIQFIWAGGFSFGKITDGYEKFKKLMEHPPENLLFTGILKREEMLNYYNMADVFLLPSYEELFPMCILEAFSCETPVILRDLSLYLPILEGYYAAAKDKGEMKAKIEQLKNDPVFYRNLLQKALAGSEAYSEERLAQVWLEFYQQQANS</sequence>
<dbReference type="CDD" id="cd03801">
    <property type="entry name" value="GT4_PimA-like"/>
    <property type="match status" value="1"/>
</dbReference>
<name>A0ABW4NMX3_9LACT</name>
<dbReference type="EC" id="2.4.-.-" evidence="4"/>
<proteinExistence type="predicted"/>
<reference evidence="5" key="1">
    <citation type="journal article" date="2019" name="Int. J. Syst. Evol. Microbiol.">
        <title>The Global Catalogue of Microorganisms (GCM) 10K type strain sequencing project: providing services to taxonomists for standard genome sequencing and annotation.</title>
        <authorList>
            <consortium name="The Broad Institute Genomics Platform"/>
            <consortium name="The Broad Institute Genome Sequencing Center for Infectious Disease"/>
            <person name="Wu L."/>
            <person name="Ma J."/>
        </authorList>
    </citation>
    <scope>NUCLEOTIDE SEQUENCE [LARGE SCALE GENOMIC DNA]</scope>
    <source>
        <strain evidence="5">KCTC 42143</strain>
    </source>
</reference>
<accession>A0ABW4NMX3</accession>
<dbReference type="Gene3D" id="3.40.50.2000">
    <property type="entry name" value="Glycogen Phosphorylase B"/>
    <property type="match status" value="2"/>
</dbReference>
<feature type="domain" description="Glycosyl transferase family 1" evidence="2">
    <location>
        <begin position="156"/>
        <end position="311"/>
    </location>
</feature>
<keyword evidence="1 4" id="KW-0808">Transferase</keyword>
<dbReference type="RefSeq" id="WP_058918106.1">
    <property type="nucleotide sequence ID" value="NZ_JBHSQC010000025.1"/>
</dbReference>
<feature type="domain" description="Glycosyltransferase subfamily 4-like N-terminal" evidence="3">
    <location>
        <begin position="44"/>
        <end position="139"/>
    </location>
</feature>